<feature type="signal peptide" evidence="15">
    <location>
        <begin position="1"/>
        <end position="23"/>
    </location>
</feature>
<keyword evidence="3" id="KW-1003">Cell membrane</keyword>
<evidence type="ECO:0000256" key="3">
    <source>
        <dbReference type="ARBA" id="ARBA00022475"/>
    </source>
</evidence>
<feature type="binding site" description="axial binding residue" evidence="13">
    <location>
        <position position="47"/>
    </location>
    <ligand>
        <name>heme c</name>
        <dbReference type="ChEBI" id="CHEBI:61717"/>
        <label>1</label>
    </ligand>
    <ligandPart>
        <name>Fe</name>
        <dbReference type="ChEBI" id="CHEBI:18248"/>
    </ligandPart>
</feature>
<evidence type="ECO:0000256" key="2">
    <source>
        <dbReference type="ARBA" id="ARBA00022448"/>
    </source>
</evidence>
<evidence type="ECO:0000259" key="16">
    <source>
        <dbReference type="PROSITE" id="PS51007"/>
    </source>
</evidence>
<comment type="caution">
    <text evidence="17">The sequence shown here is derived from an EMBL/GenBank/DDBJ whole genome shotgun (WGS) entry which is preliminary data.</text>
</comment>
<dbReference type="GO" id="GO:0009055">
    <property type="term" value="F:electron transfer activity"/>
    <property type="evidence" value="ECO:0007669"/>
    <property type="project" value="InterPro"/>
</dbReference>
<dbReference type="PANTHER" id="PTHR35008:SF8">
    <property type="entry name" value="ALCOHOL DEHYDROGENASE CYTOCHROME C SUBUNIT"/>
    <property type="match status" value="1"/>
</dbReference>
<feature type="binding site" description="covalent" evidence="12">
    <location>
        <position position="43"/>
    </location>
    <ligand>
        <name>heme c</name>
        <dbReference type="ChEBI" id="CHEBI:61717"/>
        <label>1</label>
    </ligand>
</feature>
<dbReference type="SUPFAM" id="SSF46626">
    <property type="entry name" value="Cytochrome c"/>
    <property type="match status" value="3"/>
</dbReference>
<keyword evidence="11 14" id="KW-0472">Membrane</keyword>
<protein>
    <submittedName>
        <fullName evidence="17">Sorbitol dehydrogenase</fullName>
    </submittedName>
</protein>
<proteinExistence type="predicted"/>
<evidence type="ECO:0000256" key="12">
    <source>
        <dbReference type="PIRSR" id="PIRSR000018-50"/>
    </source>
</evidence>
<feature type="binding site" description="covalent" evidence="12">
    <location>
        <position position="190"/>
    </location>
    <ligand>
        <name>heme c</name>
        <dbReference type="ChEBI" id="CHEBI:61717"/>
        <label>2</label>
    </ligand>
</feature>
<feature type="domain" description="Cytochrome c" evidence="16">
    <location>
        <begin position="29"/>
        <end position="131"/>
    </location>
</feature>
<dbReference type="AlphaFoldDB" id="A0A511BBQ6"/>
<feature type="domain" description="Cytochrome c" evidence="16">
    <location>
        <begin position="323"/>
        <end position="411"/>
    </location>
</feature>
<evidence type="ECO:0000256" key="14">
    <source>
        <dbReference type="SAM" id="Phobius"/>
    </source>
</evidence>
<feature type="binding site" description="covalent" evidence="12">
    <location>
        <position position="46"/>
    </location>
    <ligand>
        <name>heme c</name>
        <dbReference type="ChEBI" id="CHEBI:61717"/>
        <label>1</label>
    </ligand>
</feature>
<keyword evidence="10 13" id="KW-0408">Iron</keyword>
<accession>A0A511BBQ6</accession>
<feature type="binding site" description="covalent" evidence="12">
    <location>
        <position position="193"/>
    </location>
    <ligand>
        <name>heme c</name>
        <dbReference type="ChEBI" id="CHEBI:61717"/>
        <label>2</label>
    </ligand>
</feature>
<dbReference type="InterPro" id="IPR009056">
    <property type="entry name" value="Cyt_c-like_dom"/>
</dbReference>
<evidence type="ECO:0000256" key="5">
    <source>
        <dbReference type="ARBA" id="ARBA00022660"/>
    </source>
</evidence>
<feature type="domain" description="Cytochrome c" evidence="16">
    <location>
        <begin position="175"/>
        <end position="284"/>
    </location>
</feature>
<evidence type="ECO:0000256" key="1">
    <source>
        <dbReference type="ARBA" id="ARBA00004236"/>
    </source>
</evidence>
<evidence type="ECO:0000256" key="11">
    <source>
        <dbReference type="ARBA" id="ARBA00023136"/>
    </source>
</evidence>
<comment type="cofactor">
    <cofactor evidence="12">
        <name>heme c</name>
        <dbReference type="ChEBI" id="CHEBI:61717"/>
    </cofactor>
    <text evidence="12">Binds 3 heme c groups covalently per subunit.</text>
</comment>
<evidence type="ECO:0000256" key="9">
    <source>
        <dbReference type="ARBA" id="ARBA00022982"/>
    </source>
</evidence>
<feature type="binding site" description="covalent" evidence="12">
    <location>
        <position position="339"/>
    </location>
    <ligand>
        <name>heme c</name>
        <dbReference type="ChEBI" id="CHEBI:61717"/>
        <label>3</label>
    </ligand>
</feature>
<dbReference type="GO" id="GO:0016614">
    <property type="term" value="F:oxidoreductase activity, acting on CH-OH group of donors"/>
    <property type="evidence" value="ECO:0007669"/>
    <property type="project" value="InterPro"/>
</dbReference>
<comment type="subcellular location">
    <subcellularLocation>
        <location evidence="1">Cell membrane</location>
    </subcellularLocation>
</comment>
<keyword evidence="4 12" id="KW-0349">Heme</keyword>
<dbReference type="InterPro" id="IPR014353">
    <property type="entry name" value="Membr-bd_ADH_cyt_c"/>
</dbReference>
<gene>
    <name evidence="17" type="primary">sldC</name>
    <name evidence="17" type="ORF">GKA01_22500</name>
</gene>
<dbReference type="Proteomes" id="UP000321079">
    <property type="component" value="Unassembled WGS sequence"/>
</dbReference>
<keyword evidence="18" id="KW-1185">Reference proteome</keyword>
<feature type="binding site" description="covalent" evidence="12">
    <location>
        <position position="336"/>
    </location>
    <ligand>
        <name>heme c</name>
        <dbReference type="ChEBI" id="CHEBI:61717"/>
        <label>3</label>
    </ligand>
</feature>
<dbReference type="PRINTS" id="PR00605">
    <property type="entry name" value="CYTCHROMECIC"/>
</dbReference>
<dbReference type="InterPro" id="IPR051459">
    <property type="entry name" value="Cytochrome_c-type_DH"/>
</dbReference>
<dbReference type="Pfam" id="PF00034">
    <property type="entry name" value="Cytochrom_C"/>
    <property type="match status" value="2"/>
</dbReference>
<keyword evidence="7 15" id="KW-0732">Signal</keyword>
<feature type="binding site" description="axial binding residue" evidence="13">
    <location>
        <position position="340"/>
    </location>
    <ligand>
        <name>heme c</name>
        <dbReference type="ChEBI" id="CHEBI:61717"/>
        <label>3</label>
    </ligand>
    <ligandPart>
        <name>Fe</name>
        <dbReference type="ChEBI" id="CHEBI:18248"/>
    </ligandPart>
</feature>
<dbReference type="GO" id="GO:0005886">
    <property type="term" value="C:plasma membrane"/>
    <property type="evidence" value="ECO:0007669"/>
    <property type="project" value="UniProtKB-SubCell"/>
</dbReference>
<keyword evidence="9" id="KW-0249">Electron transport</keyword>
<reference evidence="17 18" key="1">
    <citation type="submission" date="2019-07" db="EMBL/GenBank/DDBJ databases">
        <title>Whole genome shotgun sequence of Gluconobacter kanchanaburiensis NBRC 103587.</title>
        <authorList>
            <person name="Hosoyama A."/>
            <person name="Uohara A."/>
            <person name="Ohji S."/>
            <person name="Ichikawa N."/>
        </authorList>
    </citation>
    <scope>NUCLEOTIDE SEQUENCE [LARGE SCALE GENOMIC DNA]</scope>
    <source>
        <strain evidence="17 18">NBRC 103587</strain>
    </source>
</reference>
<evidence type="ECO:0000256" key="10">
    <source>
        <dbReference type="ARBA" id="ARBA00023004"/>
    </source>
</evidence>
<feature type="binding site" description="axial binding residue" evidence="13">
    <location>
        <position position="194"/>
    </location>
    <ligand>
        <name>heme c</name>
        <dbReference type="ChEBI" id="CHEBI:61717"/>
        <label>2</label>
    </ligand>
    <ligandPart>
        <name>Fe</name>
        <dbReference type="ChEBI" id="CHEBI:18248"/>
    </ligandPart>
</feature>
<feature type="chain" id="PRO_5022120240" evidence="15">
    <location>
        <begin position="24"/>
        <end position="468"/>
    </location>
</feature>
<dbReference type="InterPro" id="IPR008168">
    <property type="entry name" value="Cyt_C_IC"/>
</dbReference>
<keyword evidence="14" id="KW-0812">Transmembrane</keyword>
<sequence length="468" mass="49767">MMRFRIAALAFASVALMPLSGQAAVDTGTLIKKGEYVARASDCMACHTGNDGTPYAGGYAISSPMGAIFATNISPSKSYGIGNWTETQFADAVRKGVSPNGHLYPAMPYTAYAGMSDADIHALYVYMMQGVKAVDRAPKIKTSLPFPFNQRLLMAGWNLMFAGGEPMDAAKTQPGGSQRGEYLVKVLEHCSTCHTPRNAMMAEQNSRFLTGADLGGWHAPNITSDPISGIGGWSREDLINYLRNGSAHGKSQAAGAMAEAVEHSLRFLDDADLAAIADYLKTVPAVRDPSQTEAGFATTNAKPVDIATFDKPIDRSPDAMRNGTSTNGQELYAGACASCHQLKGEGTQDQFYPSLTANTATGGVISENLVMAILHGIHRATNHDVVAMPAFADELNDAQIASVANYVFSNFGNAKLSVTEQQVTTLRNGTGHRPLLVTMAPVASIAGIIFVILIVVGSLFAFTRRKRA</sequence>
<organism evidence="17 18">
    <name type="scientific">Gluconobacter kanchanaburiensis NBRC 103587</name>
    <dbReference type="NCBI Taxonomy" id="1307948"/>
    <lineage>
        <taxon>Bacteria</taxon>
        <taxon>Pseudomonadati</taxon>
        <taxon>Pseudomonadota</taxon>
        <taxon>Alphaproteobacteria</taxon>
        <taxon>Acetobacterales</taxon>
        <taxon>Acetobacteraceae</taxon>
        <taxon>Gluconobacter</taxon>
    </lineage>
</organism>
<evidence type="ECO:0000313" key="17">
    <source>
        <dbReference type="EMBL" id="GEK97053.1"/>
    </source>
</evidence>
<evidence type="ECO:0000256" key="7">
    <source>
        <dbReference type="ARBA" id="ARBA00022729"/>
    </source>
</evidence>
<evidence type="ECO:0000313" key="18">
    <source>
        <dbReference type="Proteomes" id="UP000321079"/>
    </source>
</evidence>
<keyword evidence="2" id="KW-0813">Transport</keyword>
<dbReference type="PANTHER" id="PTHR35008">
    <property type="entry name" value="BLL4482 PROTEIN-RELATED"/>
    <property type="match status" value="1"/>
</dbReference>
<evidence type="ECO:0000256" key="4">
    <source>
        <dbReference type="ARBA" id="ARBA00022617"/>
    </source>
</evidence>
<feature type="transmembrane region" description="Helical" evidence="14">
    <location>
        <begin position="435"/>
        <end position="462"/>
    </location>
</feature>
<dbReference type="PROSITE" id="PS51007">
    <property type="entry name" value="CYTC"/>
    <property type="match status" value="3"/>
</dbReference>
<keyword evidence="8" id="KW-0677">Repeat</keyword>
<dbReference type="PIRSF" id="PIRSF000018">
    <property type="entry name" value="Mb_ADH_cyt_c"/>
    <property type="match status" value="1"/>
</dbReference>
<evidence type="ECO:0000256" key="8">
    <source>
        <dbReference type="ARBA" id="ARBA00022737"/>
    </source>
</evidence>
<dbReference type="Gene3D" id="1.10.760.10">
    <property type="entry name" value="Cytochrome c-like domain"/>
    <property type="match status" value="3"/>
</dbReference>
<evidence type="ECO:0000256" key="6">
    <source>
        <dbReference type="ARBA" id="ARBA00022723"/>
    </source>
</evidence>
<evidence type="ECO:0000256" key="15">
    <source>
        <dbReference type="SAM" id="SignalP"/>
    </source>
</evidence>
<keyword evidence="6 13" id="KW-0479">Metal-binding</keyword>
<dbReference type="InterPro" id="IPR036909">
    <property type="entry name" value="Cyt_c-like_dom_sf"/>
</dbReference>
<evidence type="ECO:0000256" key="13">
    <source>
        <dbReference type="PIRSR" id="PIRSR000018-51"/>
    </source>
</evidence>
<keyword evidence="14" id="KW-1133">Transmembrane helix</keyword>
<dbReference type="Pfam" id="PF13442">
    <property type="entry name" value="Cytochrome_CBB3"/>
    <property type="match status" value="1"/>
</dbReference>
<dbReference type="GO" id="GO:0020037">
    <property type="term" value="F:heme binding"/>
    <property type="evidence" value="ECO:0007669"/>
    <property type="project" value="InterPro"/>
</dbReference>
<name>A0A511BBQ6_9PROT</name>
<dbReference type="EMBL" id="BJVA01000016">
    <property type="protein sequence ID" value="GEK97053.1"/>
    <property type="molecule type" value="Genomic_DNA"/>
</dbReference>
<dbReference type="RefSeq" id="WP_208653415.1">
    <property type="nucleotide sequence ID" value="NZ_BARK01000006.1"/>
</dbReference>
<keyword evidence="5" id="KW-0679">Respiratory chain</keyword>
<dbReference type="GO" id="GO:0005506">
    <property type="term" value="F:iron ion binding"/>
    <property type="evidence" value="ECO:0007669"/>
    <property type="project" value="InterPro"/>
</dbReference>